<dbReference type="AlphaFoldDB" id="A0A9P4VS31"/>
<feature type="non-terminal residue" evidence="4">
    <location>
        <position position="1"/>
    </location>
</feature>
<dbReference type="EMBL" id="MU006091">
    <property type="protein sequence ID" value="KAF2841618.1"/>
    <property type="molecule type" value="Genomic_DNA"/>
</dbReference>
<dbReference type="GO" id="GO:0003677">
    <property type="term" value="F:DNA binding"/>
    <property type="evidence" value="ECO:0007669"/>
    <property type="project" value="TreeGrafter"/>
</dbReference>
<dbReference type="Proteomes" id="UP000799429">
    <property type="component" value="Unassembled WGS sequence"/>
</dbReference>
<comment type="similarity">
    <text evidence="1">Belongs to the MIT1/WOR1 family.</text>
</comment>
<gene>
    <name evidence="4" type="ORF">M501DRAFT_919771</name>
</gene>
<feature type="region of interest" description="Disordered" evidence="2">
    <location>
        <begin position="89"/>
        <end position="121"/>
    </location>
</feature>
<evidence type="ECO:0000313" key="5">
    <source>
        <dbReference type="Proteomes" id="UP000799429"/>
    </source>
</evidence>
<dbReference type="PANTHER" id="PTHR28027:SF2">
    <property type="entry name" value="TRANSCRIPTIONAL REGULATOR MIT1"/>
    <property type="match status" value="1"/>
</dbReference>
<evidence type="ECO:0000313" key="4">
    <source>
        <dbReference type="EMBL" id="KAF2841618.1"/>
    </source>
</evidence>
<name>A0A9P4VS31_9PEZI</name>
<feature type="signal peptide" evidence="3">
    <location>
        <begin position="1"/>
        <end position="16"/>
    </location>
</feature>
<dbReference type="InterPro" id="IPR018608">
    <property type="entry name" value="Gti1/Pac2"/>
</dbReference>
<dbReference type="OrthoDB" id="5319641at2759"/>
<dbReference type="PANTHER" id="PTHR28027">
    <property type="entry name" value="TRANSCRIPTIONAL REGULATOR MIT1"/>
    <property type="match status" value="1"/>
</dbReference>
<evidence type="ECO:0000256" key="2">
    <source>
        <dbReference type="SAM" id="MobiDB-lite"/>
    </source>
</evidence>
<organism evidence="4 5">
    <name type="scientific">Patellaria atrata CBS 101060</name>
    <dbReference type="NCBI Taxonomy" id="1346257"/>
    <lineage>
        <taxon>Eukaryota</taxon>
        <taxon>Fungi</taxon>
        <taxon>Dikarya</taxon>
        <taxon>Ascomycota</taxon>
        <taxon>Pezizomycotina</taxon>
        <taxon>Dothideomycetes</taxon>
        <taxon>Dothideomycetes incertae sedis</taxon>
        <taxon>Patellariales</taxon>
        <taxon>Patellariaceae</taxon>
        <taxon>Patellaria</taxon>
    </lineage>
</organism>
<accession>A0A9P4VS31</accession>
<reference evidence="4" key="1">
    <citation type="journal article" date="2020" name="Stud. Mycol.">
        <title>101 Dothideomycetes genomes: a test case for predicting lifestyles and emergence of pathogens.</title>
        <authorList>
            <person name="Haridas S."/>
            <person name="Albert R."/>
            <person name="Binder M."/>
            <person name="Bloem J."/>
            <person name="Labutti K."/>
            <person name="Salamov A."/>
            <person name="Andreopoulos B."/>
            <person name="Baker S."/>
            <person name="Barry K."/>
            <person name="Bills G."/>
            <person name="Bluhm B."/>
            <person name="Cannon C."/>
            <person name="Castanera R."/>
            <person name="Culley D."/>
            <person name="Daum C."/>
            <person name="Ezra D."/>
            <person name="Gonzalez J."/>
            <person name="Henrissat B."/>
            <person name="Kuo A."/>
            <person name="Liang C."/>
            <person name="Lipzen A."/>
            <person name="Lutzoni F."/>
            <person name="Magnuson J."/>
            <person name="Mondo S."/>
            <person name="Nolan M."/>
            <person name="Ohm R."/>
            <person name="Pangilinan J."/>
            <person name="Park H.-J."/>
            <person name="Ramirez L."/>
            <person name="Alfaro M."/>
            <person name="Sun H."/>
            <person name="Tritt A."/>
            <person name="Yoshinaga Y."/>
            <person name="Zwiers L.-H."/>
            <person name="Turgeon B."/>
            <person name="Goodwin S."/>
            <person name="Spatafora J."/>
            <person name="Crous P."/>
            <person name="Grigoriev I."/>
        </authorList>
    </citation>
    <scope>NUCLEOTIDE SEQUENCE</scope>
    <source>
        <strain evidence="4">CBS 101060</strain>
    </source>
</reference>
<protein>
    <recommendedName>
        <fullName evidence="6">Gti1/Pac2 family protein</fullName>
    </recommendedName>
</protein>
<evidence type="ECO:0000256" key="3">
    <source>
        <dbReference type="SAM" id="SignalP"/>
    </source>
</evidence>
<keyword evidence="5" id="KW-1185">Reference proteome</keyword>
<evidence type="ECO:0000256" key="1">
    <source>
        <dbReference type="ARBA" id="ARBA00008359"/>
    </source>
</evidence>
<feature type="non-terminal residue" evidence="4">
    <location>
        <position position="208"/>
    </location>
</feature>
<proteinExistence type="inferred from homology"/>
<evidence type="ECO:0008006" key="6">
    <source>
        <dbReference type="Google" id="ProtNLM"/>
    </source>
</evidence>
<keyword evidence="3" id="KW-0732">Signal</keyword>
<sequence>PMQPTWFGHLLTAKDALIILEACLQGKLQHCPRRPHDRERPNLIKSGAVFIYEENASGIKRWTDGLNWSPSRIMGNYLVYRELKEPFAPGEKKRASKKKTSSSGDDRTLNGGIDSSGSHNASQYIDEDERRLFGSLIDSYPFKEDGLMKKTITLKYRNIIHHVVSYYDPRDLRGDKTLFRPLNHPDFQGITVRPELEHCQKFKVPIPE</sequence>
<dbReference type="Pfam" id="PF09729">
    <property type="entry name" value="Gti1_Pac2"/>
    <property type="match status" value="1"/>
</dbReference>
<comment type="caution">
    <text evidence="4">The sequence shown here is derived from an EMBL/GenBank/DDBJ whole genome shotgun (WGS) entry which is preliminary data.</text>
</comment>
<feature type="chain" id="PRO_5040119536" description="Gti1/Pac2 family protein" evidence="3">
    <location>
        <begin position="17"/>
        <end position="208"/>
    </location>
</feature>